<gene>
    <name evidence="4" type="ORF">IAA73_04845</name>
</gene>
<dbReference type="Gene3D" id="3.30.910.20">
    <property type="entry name" value="Skp domain"/>
    <property type="match status" value="1"/>
</dbReference>
<dbReference type="EMBL" id="JADIMG010000049">
    <property type="protein sequence ID" value="MBO8459645.1"/>
    <property type="molecule type" value="Genomic_DNA"/>
</dbReference>
<evidence type="ECO:0000313" key="4">
    <source>
        <dbReference type="EMBL" id="MBO8459645.1"/>
    </source>
</evidence>
<protein>
    <submittedName>
        <fullName evidence="4">OmpH family outer membrane protein</fullName>
    </submittedName>
</protein>
<reference evidence="4" key="2">
    <citation type="journal article" date="2021" name="PeerJ">
        <title>Extensive microbial diversity within the chicken gut microbiome revealed by metagenomics and culture.</title>
        <authorList>
            <person name="Gilroy R."/>
            <person name="Ravi A."/>
            <person name="Getino M."/>
            <person name="Pursley I."/>
            <person name="Horton D.L."/>
            <person name="Alikhan N.F."/>
            <person name="Baker D."/>
            <person name="Gharbi K."/>
            <person name="Hall N."/>
            <person name="Watson M."/>
            <person name="Adriaenssens E.M."/>
            <person name="Foster-Nyarko E."/>
            <person name="Jarju S."/>
            <person name="Secka A."/>
            <person name="Antonio M."/>
            <person name="Oren A."/>
            <person name="Chaudhuri R.R."/>
            <person name="La Ragione R."/>
            <person name="Hildebrand F."/>
            <person name="Pallen M.J."/>
        </authorList>
    </citation>
    <scope>NUCLEOTIDE SEQUENCE</scope>
    <source>
        <strain evidence="4">G3-3990</strain>
    </source>
</reference>
<dbReference type="PANTHER" id="PTHR35089">
    <property type="entry name" value="CHAPERONE PROTEIN SKP"/>
    <property type="match status" value="1"/>
</dbReference>
<feature type="chain" id="PRO_5038671296" evidence="3">
    <location>
        <begin position="18"/>
        <end position="165"/>
    </location>
</feature>
<dbReference type="Pfam" id="PF03938">
    <property type="entry name" value="OmpH"/>
    <property type="match status" value="1"/>
</dbReference>
<comment type="similarity">
    <text evidence="1">Belongs to the Skp family.</text>
</comment>
<evidence type="ECO:0000256" key="2">
    <source>
        <dbReference type="ARBA" id="ARBA00022729"/>
    </source>
</evidence>
<comment type="caution">
    <text evidence="4">The sequence shown here is derived from an EMBL/GenBank/DDBJ whole genome shotgun (WGS) entry which is preliminary data.</text>
</comment>
<dbReference type="GO" id="GO:0050821">
    <property type="term" value="P:protein stabilization"/>
    <property type="evidence" value="ECO:0007669"/>
    <property type="project" value="TreeGrafter"/>
</dbReference>
<evidence type="ECO:0000256" key="1">
    <source>
        <dbReference type="ARBA" id="ARBA00009091"/>
    </source>
</evidence>
<proteinExistence type="inferred from homology"/>
<evidence type="ECO:0000256" key="3">
    <source>
        <dbReference type="SAM" id="SignalP"/>
    </source>
</evidence>
<reference evidence="4" key="1">
    <citation type="submission" date="2020-10" db="EMBL/GenBank/DDBJ databases">
        <authorList>
            <person name="Gilroy R."/>
        </authorList>
    </citation>
    <scope>NUCLEOTIDE SEQUENCE</scope>
    <source>
        <strain evidence="4">G3-3990</strain>
    </source>
</reference>
<feature type="signal peptide" evidence="3">
    <location>
        <begin position="1"/>
        <end position="17"/>
    </location>
</feature>
<dbReference type="Proteomes" id="UP000823641">
    <property type="component" value="Unassembled WGS sequence"/>
</dbReference>
<evidence type="ECO:0000313" key="5">
    <source>
        <dbReference type="Proteomes" id="UP000823641"/>
    </source>
</evidence>
<dbReference type="GO" id="GO:0051082">
    <property type="term" value="F:unfolded protein binding"/>
    <property type="evidence" value="ECO:0007669"/>
    <property type="project" value="InterPro"/>
</dbReference>
<name>A0A9D9HTE8_9BACT</name>
<organism evidence="4 5">
    <name type="scientific">Candidatus Gallipaludibacter merdavium</name>
    <dbReference type="NCBI Taxonomy" id="2840839"/>
    <lineage>
        <taxon>Bacteria</taxon>
        <taxon>Pseudomonadati</taxon>
        <taxon>Bacteroidota</taxon>
        <taxon>Bacteroidia</taxon>
        <taxon>Bacteroidales</taxon>
        <taxon>Candidatus Gallipaludibacter</taxon>
    </lineage>
</organism>
<dbReference type="AlphaFoldDB" id="A0A9D9HTE8"/>
<dbReference type="GO" id="GO:0005829">
    <property type="term" value="C:cytosol"/>
    <property type="evidence" value="ECO:0007669"/>
    <property type="project" value="TreeGrafter"/>
</dbReference>
<sequence>MKKIVLLLAFLPCMVFAQNKFGHINTQELIALMPERDSIETQLSNLAKTYEDEMLKMREEYFAKVQQFQESAETMAPSIKETRQSELMEMEQRIATFQQTAQTDIQKQQEALFGPVIQKIRDAINAVGTENGYTYIFDTATQVVLYQGTDANDVLPLVKAKLGIK</sequence>
<keyword evidence="2 3" id="KW-0732">Signal</keyword>
<dbReference type="InterPro" id="IPR024930">
    <property type="entry name" value="Skp_dom_sf"/>
</dbReference>
<accession>A0A9D9HTE8</accession>
<dbReference type="PANTHER" id="PTHR35089:SF1">
    <property type="entry name" value="CHAPERONE PROTEIN SKP"/>
    <property type="match status" value="1"/>
</dbReference>
<dbReference type="SUPFAM" id="SSF111384">
    <property type="entry name" value="OmpH-like"/>
    <property type="match status" value="1"/>
</dbReference>
<dbReference type="SMART" id="SM00935">
    <property type="entry name" value="OmpH"/>
    <property type="match status" value="1"/>
</dbReference>
<dbReference type="InterPro" id="IPR005632">
    <property type="entry name" value="Chaperone_Skp"/>
</dbReference>